<feature type="chain" id="PRO_5034603479" evidence="5">
    <location>
        <begin position="18"/>
        <end position="446"/>
    </location>
</feature>
<keyword evidence="5" id="KW-0732">Signal</keyword>
<dbReference type="InterPro" id="IPR001635">
    <property type="entry name" value="Flag_hook_Flik"/>
</dbReference>
<comment type="caution">
    <text evidence="7">The sequence shown here is derived from an EMBL/GenBank/DDBJ whole genome shotgun (WGS) entry which is preliminary data.</text>
</comment>
<feature type="region of interest" description="Disordered" evidence="4">
    <location>
        <begin position="213"/>
        <end position="245"/>
    </location>
</feature>
<dbReference type="InterPro" id="IPR021136">
    <property type="entry name" value="Flagellar_hook_control-like_C"/>
</dbReference>
<feature type="compositionally biased region" description="Polar residues" evidence="4">
    <location>
        <begin position="397"/>
        <end position="419"/>
    </location>
</feature>
<keyword evidence="7" id="KW-0969">Cilium</keyword>
<name>A0A8I1JHC9_PSEPU</name>
<comment type="function">
    <text evidence="1">Controls the length of the flagellar hook.</text>
</comment>
<dbReference type="GO" id="GO:0044780">
    <property type="term" value="P:bacterial-type flagellum assembly"/>
    <property type="evidence" value="ECO:0007669"/>
    <property type="project" value="InterPro"/>
</dbReference>
<evidence type="ECO:0000259" key="6">
    <source>
        <dbReference type="Pfam" id="PF02120"/>
    </source>
</evidence>
<accession>A0A8I1JHC9</accession>
<reference evidence="7" key="1">
    <citation type="submission" date="2020-12" db="EMBL/GenBank/DDBJ databases">
        <title>Enhanced detection system for hospital associated transmission using whole genome sequencing surveillance.</title>
        <authorList>
            <person name="Harrison L.H."/>
            <person name="Van Tyne D."/>
            <person name="Marsh J.W."/>
            <person name="Griffith M.P."/>
            <person name="Snyder D.J."/>
            <person name="Cooper V.S."/>
            <person name="Mustapha M."/>
        </authorList>
    </citation>
    <scope>NUCLEOTIDE SEQUENCE</scope>
    <source>
        <strain evidence="7">PSB00042</strain>
    </source>
</reference>
<proteinExistence type="inferred from homology"/>
<evidence type="ECO:0000256" key="5">
    <source>
        <dbReference type="SAM" id="SignalP"/>
    </source>
</evidence>
<sequence>MMTSAIPILAAATVVVAKPGISGAGENPSKSGTGSFAETFGKVDKATASSKSPNQKPASAQEPTKAPEPVDNSSPEKSTPTPATESTTPQQPPVKDAKEPAQDAILAKPEVDPTTVVDQTKPSKDKDSIESQDPQSAIQVAPEIQIEPVVTIPQVQAQVQASAEEPVSQQALGSSILASIKMGKSLDRMPQAVETEPLTVSSKVSTELLGTKDGASSLISGQPRTADGLNHASKTESAPPVTNAVEKALPTPTRTDLKPSEFSEKQVDLRPADSTLKVDGVASPTHTYASNTTSGANPTTAVPTLQTPVTNPDWAKNLGQQLVNFHLKGDQNVQLHLNPSNLGPMSITLNVNEHLQATAHFSSHSAQVRSALELGLAQLRDSMSQQGITLGEASVGEQRQQGFTQSDSNQPQRFSQSQSVAGIAIEETTPAPATRIAGSGEISTYA</sequence>
<feature type="region of interest" description="Disordered" evidence="4">
    <location>
        <begin position="427"/>
        <end position="446"/>
    </location>
</feature>
<feature type="region of interest" description="Disordered" evidence="4">
    <location>
        <begin position="20"/>
        <end position="141"/>
    </location>
</feature>
<organism evidence="7 8">
    <name type="scientific">Pseudomonas putida</name>
    <name type="common">Arthrobacter siderocapsulatus</name>
    <dbReference type="NCBI Taxonomy" id="303"/>
    <lineage>
        <taxon>Bacteria</taxon>
        <taxon>Pseudomonadati</taxon>
        <taxon>Pseudomonadota</taxon>
        <taxon>Gammaproteobacteria</taxon>
        <taxon>Pseudomonadales</taxon>
        <taxon>Pseudomonadaceae</taxon>
        <taxon>Pseudomonas</taxon>
    </lineage>
</organism>
<dbReference type="PANTHER" id="PTHR37533:SF2">
    <property type="entry name" value="FLAGELLAR HOOK-LENGTH CONTROL PROTEIN"/>
    <property type="match status" value="1"/>
</dbReference>
<evidence type="ECO:0000256" key="2">
    <source>
        <dbReference type="ARBA" id="ARBA00009149"/>
    </source>
</evidence>
<feature type="domain" description="Flagellar hook-length control protein-like C-terminal" evidence="6">
    <location>
        <begin position="324"/>
        <end position="402"/>
    </location>
</feature>
<dbReference type="EMBL" id="JAEHTE010000001">
    <property type="protein sequence ID" value="MBI6882546.1"/>
    <property type="molecule type" value="Genomic_DNA"/>
</dbReference>
<dbReference type="Proteomes" id="UP000637061">
    <property type="component" value="Unassembled WGS sequence"/>
</dbReference>
<keyword evidence="7" id="KW-0966">Cell projection</keyword>
<dbReference type="Gene3D" id="3.30.750.140">
    <property type="match status" value="1"/>
</dbReference>
<keyword evidence="7" id="KW-0282">Flagellum</keyword>
<protein>
    <submittedName>
        <fullName evidence="7">Flagellar hook-length control protein FliK</fullName>
    </submittedName>
</protein>
<keyword evidence="3" id="KW-1005">Bacterial flagellum biogenesis</keyword>
<feature type="signal peptide" evidence="5">
    <location>
        <begin position="1"/>
        <end position="17"/>
    </location>
</feature>
<dbReference type="AlphaFoldDB" id="A0A8I1JHC9"/>
<dbReference type="InterPro" id="IPR052563">
    <property type="entry name" value="FliK"/>
</dbReference>
<dbReference type="GO" id="GO:0009424">
    <property type="term" value="C:bacterial-type flagellum hook"/>
    <property type="evidence" value="ECO:0007669"/>
    <property type="project" value="InterPro"/>
</dbReference>
<dbReference type="Pfam" id="PF02120">
    <property type="entry name" value="Flg_hook"/>
    <property type="match status" value="1"/>
</dbReference>
<evidence type="ECO:0000313" key="7">
    <source>
        <dbReference type="EMBL" id="MBI6882546.1"/>
    </source>
</evidence>
<dbReference type="PRINTS" id="PR01007">
    <property type="entry name" value="FLGHOOKFLIK"/>
</dbReference>
<gene>
    <name evidence="7" type="ORF">JEU22_01360</name>
</gene>
<evidence type="ECO:0000313" key="8">
    <source>
        <dbReference type="Proteomes" id="UP000637061"/>
    </source>
</evidence>
<dbReference type="RefSeq" id="WP_198746161.1">
    <property type="nucleotide sequence ID" value="NZ_JAEHTE010000001.1"/>
</dbReference>
<evidence type="ECO:0000256" key="1">
    <source>
        <dbReference type="ARBA" id="ARBA00003944"/>
    </source>
</evidence>
<comment type="similarity">
    <text evidence="2">Belongs to the FliK family.</text>
</comment>
<dbReference type="PANTHER" id="PTHR37533">
    <property type="entry name" value="FLAGELLAR HOOK-LENGTH CONTROL PROTEIN"/>
    <property type="match status" value="1"/>
</dbReference>
<feature type="compositionally biased region" description="Polar residues" evidence="4">
    <location>
        <begin position="47"/>
        <end position="62"/>
    </location>
</feature>
<evidence type="ECO:0000256" key="3">
    <source>
        <dbReference type="ARBA" id="ARBA00022795"/>
    </source>
</evidence>
<evidence type="ECO:0000256" key="4">
    <source>
        <dbReference type="SAM" id="MobiDB-lite"/>
    </source>
</evidence>
<dbReference type="CDD" id="cd17470">
    <property type="entry name" value="T3SS_Flik_C"/>
    <property type="match status" value="1"/>
</dbReference>
<dbReference type="InterPro" id="IPR038610">
    <property type="entry name" value="FliK-like_C_sf"/>
</dbReference>
<feature type="compositionally biased region" description="Low complexity" evidence="4">
    <location>
        <begin position="73"/>
        <end position="89"/>
    </location>
</feature>
<feature type="region of interest" description="Disordered" evidence="4">
    <location>
        <begin position="396"/>
        <end position="419"/>
    </location>
</feature>